<protein>
    <submittedName>
        <fullName evidence="1">Uncharacterized protein</fullName>
    </submittedName>
</protein>
<dbReference type="Proteomes" id="UP000614424">
    <property type="component" value="Unassembled WGS sequence"/>
</dbReference>
<accession>A0A8J6TBA9</accession>
<sequence>MNVLTSLIQANGIPEVATATLATDATERNNPLVHVAEVATIAVAELPKSFPIWCSKSCSCLEELDLPDGTVLGCLQEYPVGEQEWKRLRSMKSCPITNRKTQCKDPKKK</sequence>
<reference evidence="1 2" key="1">
    <citation type="submission" date="2020-08" db="EMBL/GenBank/DDBJ databases">
        <title>Bridging the membrane lipid divide: bacteria of the FCB group superphylum have the potential to synthesize archaeal ether lipids.</title>
        <authorList>
            <person name="Villanueva L."/>
            <person name="Von Meijenfeldt F.A.B."/>
            <person name="Westbye A.B."/>
            <person name="Yadav S."/>
            <person name="Hopmans E.C."/>
            <person name="Dutilh B.E."/>
            <person name="Sinninghe Damste J.S."/>
        </authorList>
    </citation>
    <scope>NUCLEOTIDE SEQUENCE [LARGE SCALE GENOMIC DNA]</scope>
    <source>
        <strain evidence="1">NIOZ-UU47</strain>
    </source>
</reference>
<dbReference type="AlphaFoldDB" id="A0A8J6TBA9"/>
<name>A0A8J6TBA9_9BACT</name>
<comment type="caution">
    <text evidence="1">The sequence shown here is derived from an EMBL/GenBank/DDBJ whole genome shotgun (WGS) entry which is preliminary data.</text>
</comment>
<evidence type="ECO:0000313" key="2">
    <source>
        <dbReference type="Proteomes" id="UP000614424"/>
    </source>
</evidence>
<organism evidence="1 2">
    <name type="scientific">Candidatus Desulfobia pelagia</name>
    <dbReference type="NCBI Taxonomy" id="2841692"/>
    <lineage>
        <taxon>Bacteria</taxon>
        <taxon>Pseudomonadati</taxon>
        <taxon>Thermodesulfobacteriota</taxon>
        <taxon>Desulfobulbia</taxon>
        <taxon>Desulfobulbales</taxon>
        <taxon>Desulfobulbaceae</taxon>
        <taxon>Candidatus Desulfobia</taxon>
    </lineage>
</organism>
<proteinExistence type="predicted"/>
<gene>
    <name evidence="1" type="ORF">H8E41_02200</name>
</gene>
<evidence type="ECO:0000313" key="1">
    <source>
        <dbReference type="EMBL" id="MBC8316686.1"/>
    </source>
</evidence>
<dbReference type="EMBL" id="JACNJZ010000047">
    <property type="protein sequence ID" value="MBC8316686.1"/>
    <property type="molecule type" value="Genomic_DNA"/>
</dbReference>